<organism evidence="3">
    <name type="scientific">Brugia timori</name>
    <dbReference type="NCBI Taxonomy" id="42155"/>
    <lineage>
        <taxon>Eukaryota</taxon>
        <taxon>Metazoa</taxon>
        <taxon>Ecdysozoa</taxon>
        <taxon>Nematoda</taxon>
        <taxon>Chromadorea</taxon>
        <taxon>Rhabditida</taxon>
        <taxon>Spirurina</taxon>
        <taxon>Spiruromorpha</taxon>
        <taxon>Filarioidea</taxon>
        <taxon>Onchocercidae</taxon>
        <taxon>Brugia</taxon>
    </lineage>
</organism>
<name>A0A0R3QCJ1_9BILA</name>
<evidence type="ECO:0000313" key="3">
    <source>
        <dbReference type="WBParaSite" id="BTMF_0000407101-mRNA-1"/>
    </source>
</evidence>
<dbReference type="Proteomes" id="UP000280834">
    <property type="component" value="Unassembled WGS sequence"/>
</dbReference>
<dbReference type="AlphaFoldDB" id="A0A0R3QCJ1"/>
<evidence type="ECO:0000313" key="1">
    <source>
        <dbReference type="EMBL" id="VDO14652.1"/>
    </source>
</evidence>
<sequence>MSSAWHGCIYEEKLSHRIAPCIADLFYEPSDYDELCFYCVEGSISLSEDCSIFLLITSGKVITENELGTEQSCHDIGHSFISFLCSANEL</sequence>
<gene>
    <name evidence="1" type="ORF">BTMF_LOCUS3374</name>
</gene>
<dbReference type="STRING" id="42155.A0A0R3QCJ1"/>
<dbReference type="WBParaSite" id="BTMF_0000407101-mRNA-1">
    <property type="protein sequence ID" value="BTMF_0000407101-mRNA-1"/>
    <property type="gene ID" value="BTMF_0000407101"/>
</dbReference>
<evidence type="ECO:0000313" key="2">
    <source>
        <dbReference type="Proteomes" id="UP000280834"/>
    </source>
</evidence>
<accession>A0A0R3QCJ1</accession>
<reference evidence="1 2" key="2">
    <citation type="submission" date="2018-11" db="EMBL/GenBank/DDBJ databases">
        <authorList>
            <consortium name="Pathogen Informatics"/>
        </authorList>
    </citation>
    <scope>NUCLEOTIDE SEQUENCE [LARGE SCALE GENOMIC DNA]</scope>
</reference>
<keyword evidence="2" id="KW-1185">Reference proteome</keyword>
<protein>
    <submittedName>
        <fullName evidence="3">Cyclic nucleotide-binding domain-containing protein</fullName>
    </submittedName>
</protein>
<reference evidence="3" key="1">
    <citation type="submission" date="2017-02" db="UniProtKB">
        <authorList>
            <consortium name="WormBaseParasite"/>
        </authorList>
    </citation>
    <scope>IDENTIFICATION</scope>
</reference>
<dbReference type="EMBL" id="UZAG01003027">
    <property type="protein sequence ID" value="VDO14652.1"/>
    <property type="molecule type" value="Genomic_DNA"/>
</dbReference>
<proteinExistence type="predicted"/>